<comment type="similarity">
    <text evidence="1">Belongs to the ABC transporter superfamily.</text>
</comment>
<comment type="caution">
    <text evidence="8">The sequence shown here is derived from an EMBL/GenBank/DDBJ whole genome shotgun (WGS) entry which is preliminary data.</text>
</comment>
<dbReference type="InterPro" id="IPR052156">
    <property type="entry name" value="BCAA_Transport_ATP-bd_LivF"/>
</dbReference>
<dbReference type="InterPro" id="IPR027417">
    <property type="entry name" value="P-loop_NTPase"/>
</dbReference>
<dbReference type="PANTHER" id="PTHR43820:SF4">
    <property type="entry name" value="HIGH-AFFINITY BRANCHED-CHAIN AMINO ACID TRANSPORT ATP-BINDING PROTEIN LIVF"/>
    <property type="match status" value="1"/>
</dbReference>
<keyword evidence="6" id="KW-0029">Amino-acid transport</keyword>
<keyword evidence="4" id="KW-0547">Nucleotide-binding</keyword>
<protein>
    <submittedName>
        <fullName evidence="8">ABC transporter ATP-binding protein</fullName>
    </submittedName>
</protein>
<keyword evidence="9" id="KW-1185">Reference proteome</keyword>
<keyword evidence="5 8" id="KW-0067">ATP-binding</keyword>
<dbReference type="SMART" id="SM00382">
    <property type="entry name" value="AAA"/>
    <property type="match status" value="1"/>
</dbReference>
<dbReference type="GO" id="GO:0005524">
    <property type="term" value="F:ATP binding"/>
    <property type="evidence" value="ECO:0007669"/>
    <property type="project" value="UniProtKB-KW"/>
</dbReference>
<dbReference type="InterPro" id="IPR003439">
    <property type="entry name" value="ABC_transporter-like_ATP-bd"/>
</dbReference>
<evidence type="ECO:0000259" key="7">
    <source>
        <dbReference type="PROSITE" id="PS50893"/>
    </source>
</evidence>
<evidence type="ECO:0000256" key="3">
    <source>
        <dbReference type="ARBA" id="ARBA00022475"/>
    </source>
</evidence>
<dbReference type="Proteomes" id="UP000586093">
    <property type="component" value="Unassembled WGS sequence"/>
</dbReference>
<name>A0A839HW13_9BURK</name>
<dbReference type="GO" id="GO:0015807">
    <property type="term" value="P:L-amino acid transport"/>
    <property type="evidence" value="ECO:0007669"/>
    <property type="project" value="TreeGrafter"/>
</dbReference>
<gene>
    <name evidence="8" type="ORF">H4F90_12840</name>
</gene>
<dbReference type="AlphaFoldDB" id="A0A839HW13"/>
<reference evidence="8 9" key="1">
    <citation type="submission" date="2020-08" db="EMBL/GenBank/DDBJ databases">
        <title>Aquariorum lacteus gen. nov., sp. nov., a new member of the family Comamonadaceae, isolated from freshwater aquarium.</title>
        <authorList>
            <person name="Chun S.-J."/>
        </authorList>
    </citation>
    <scope>NUCLEOTIDE SEQUENCE [LARGE SCALE GENOMIC DNA]</scope>
    <source>
        <strain evidence="8 9">SJAQ100</strain>
    </source>
</reference>
<evidence type="ECO:0000256" key="5">
    <source>
        <dbReference type="ARBA" id="ARBA00022840"/>
    </source>
</evidence>
<dbReference type="SUPFAM" id="SSF52540">
    <property type="entry name" value="P-loop containing nucleoside triphosphate hydrolases"/>
    <property type="match status" value="1"/>
</dbReference>
<keyword evidence="2" id="KW-0813">Transport</keyword>
<evidence type="ECO:0000256" key="4">
    <source>
        <dbReference type="ARBA" id="ARBA00022741"/>
    </source>
</evidence>
<dbReference type="GO" id="GO:0016887">
    <property type="term" value="F:ATP hydrolysis activity"/>
    <property type="evidence" value="ECO:0007669"/>
    <property type="project" value="InterPro"/>
</dbReference>
<dbReference type="Gene3D" id="3.40.50.300">
    <property type="entry name" value="P-loop containing nucleotide triphosphate hydrolases"/>
    <property type="match status" value="1"/>
</dbReference>
<dbReference type="RefSeq" id="WP_182665226.1">
    <property type="nucleotide sequence ID" value="NZ_JACIVI010000005.1"/>
</dbReference>
<dbReference type="EMBL" id="JACIVI010000005">
    <property type="protein sequence ID" value="MBB1162864.1"/>
    <property type="molecule type" value="Genomic_DNA"/>
</dbReference>
<keyword evidence="3" id="KW-0472">Membrane</keyword>
<organism evidence="8 9">
    <name type="scientific">Aquariibacter albus</name>
    <dbReference type="NCBI Taxonomy" id="2759899"/>
    <lineage>
        <taxon>Bacteria</taxon>
        <taxon>Pseudomonadati</taxon>
        <taxon>Pseudomonadota</taxon>
        <taxon>Betaproteobacteria</taxon>
        <taxon>Burkholderiales</taxon>
        <taxon>Sphaerotilaceae</taxon>
        <taxon>Aquariibacter</taxon>
    </lineage>
</organism>
<evidence type="ECO:0000313" key="9">
    <source>
        <dbReference type="Proteomes" id="UP000586093"/>
    </source>
</evidence>
<accession>A0A839HW13</accession>
<dbReference type="InterPro" id="IPR003593">
    <property type="entry name" value="AAA+_ATPase"/>
</dbReference>
<evidence type="ECO:0000256" key="2">
    <source>
        <dbReference type="ARBA" id="ARBA00022448"/>
    </source>
</evidence>
<dbReference type="GO" id="GO:0015658">
    <property type="term" value="F:branched-chain amino acid transmembrane transporter activity"/>
    <property type="evidence" value="ECO:0007669"/>
    <property type="project" value="TreeGrafter"/>
</dbReference>
<feature type="domain" description="ABC transporter" evidence="7">
    <location>
        <begin position="11"/>
        <end position="251"/>
    </location>
</feature>
<proteinExistence type="inferred from homology"/>
<keyword evidence="3" id="KW-1003">Cell membrane</keyword>
<evidence type="ECO:0000313" key="8">
    <source>
        <dbReference type="EMBL" id="MBB1162864.1"/>
    </source>
</evidence>
<evidence type="ECO:0000256" key="6">
    <source>
        <dbReference type="ARBA" id="ARBA00022970"/>
    </source>
</evidence>
<evidence type="ECO:0000256" key="1">
    <source>
        <dbReference type="ARBA" id="ARBA00005417"/>
    </source>
</evidence>
<dbReference type="PROSITE" id="PS50893">
    <property type="entry name" value="ABC_TRANSPORTER_2"/>
    <property type="match status" value="1"/>
</dbReference>
<dbReference type="PANTHER" id="PTHR43820">
    <property type="entry name" value="HIGH-AFFINITY BRANCHED-CHAIN AMINO ACID TRANSPORT ATP-BINDING PROTEIN LIVF"/>
    <property type="match status" value="1"/>
</dbReference>
<dbReference type="Pfam" id="PF00005">
    <property type="entry name" value="ABC_tran"/>
    <property type="match status" value="1"/>
</dbReference>
<sequence>MPGAEAPPPRLALDAVAVRYGGAVQALQALSLCVQPGEVHVLLGPNGAGKSTALKAIAGLLPAEGGAISAGRVHFDGQVLDGQPPAWRVRAGLVPVLEGRRLFPRLSLEDNLRCGGLGRDASAEELAQDLEAVYTLFPRLRERRRSPAGLGSGGEQQMAAIGRALMARPRLLLLDELSMGLAARVVDEIVAVLHHLNTTQGLSLLLAEQGAGAVLRHAHRVTVIDRGRAERSGPVAALGGREALAARYFGVSEAA</sequence>